<organism evidence="1 2">
    <name type="scientific">Streptosporangium brasiliense</name>
    <dbReference type="NCBI Taxonomy" id="47480"/>
    <lineage>
        <taxon>Bacteria</taxon>
        <taxon>Bacillati</taxon>
        <taxon>Actinomycetota</taxon>
        <taxon>Actinomycetes</taxon>
        <taxon>Streptosporangiales</taxon>
        <taxon>Streptosporangiaceae</taxon>
        <taxon>Streptosporangium</taxon>
    </lineage>
</organism>
<dbReference type="RefSeq" id="WP_306857035.1">
    <property type="nucleotide sequence ID" value="NZ_JAUSRB010000001.1"/>
</dbReference>
<dbReference type="EMBL" id="JAUSRB010000001">
    <property type="protein sequence ID" value="MDP9861295.1"/>
    <property type="molecule type" value="Genomic_DNA"/>
</dbReference>
<protein>
    <submittedName>
        <fullName evidence="1">Uncharacterized protein</fullName>
    </submittedName>
</protein>
<keyword evidence="2" id="KW-1185">Reference proteome</keyword>
<sequence length="100" mass="10730">MLEANDSEVPDVTAAFAQQRLARLEALAAELSGRGLVGRIVGATAPVLWVWHPGSGRQTIVFASPAREGWLFLWSPDGQESAEAPGHVAELVRKLLDRAS</sequence>
<comment type="caution">
    <text evidence="1">The sequence shown here is derived from an EMBL/GenBank/DDBJ whole genome shotgun (WGS) entry which is preliminary data.</text>
</comment>
<reference evidence="1 2" key="1">
    <citation type="submission" date="2023-07" db="EMBL/GenBank/DDBJ databases">
        <title>Sequencing the genomes of 1000 actinobacteria strains.</title>
        <authorList>
            <person name="Klenk H.-P."/>
        </authorList>
    </citation>
    <scope>NUCLEOTIDE SEQUENCE [LARGE SCALE GENOMIC DNA]</scope>
    <source>
        <strain evidence="1 2">DSM 44109</strain>
    </source>
</reference>
<dbReference type="Proteomes" id="UP001230426">
    <property type="component" value="Unassembled WGS sequence"/>
</dbReference>
<name>A0ABT9QYN1_9ACTN</name>
<gene>
    <name evidence="1" type="ORF">J2S55_000554</name>
</gene>
<proteinExistence type="predicted"/>
<accession>A0ABT9QYN1</accession>
<evidence type="ECO:0000313" key="1">
    <source>
        <dbReference type="EMBL" id="MDP9861295.1"/>
    </source>
</evidence>
<evidence type="ECO:0000313" key="2">
    <source>
        <dbReference type="Proteomes" id="UP001230426"/>
    </source>
</evidence>